<dbReference type="EMBL" id="JAIWYP010000015">
    <property type="protein sequence ID" value="KAH3701694.1"/>
    <property type="molecule type" value="Genomic_DNA"/>
</dbReference>
<proteinExistence type="predicted"/>
<evidence type="ECO:0000313" key="4">
    <source>
        <dbReference type="EMBL" id="KAH3701694.1"/>
    </source>
</evidence>
<dbReference type="InterPro" id="IPR038856">
    <property type="entry name" value="DEDD/DEDD2"/>
</dbReference>
<dbReference type="GO" id="GO:0008625">
    <property type="term" value="P:extrinsic apoptotic signaling pathway via death domain receptors"/>
    <property type="evidence" value="ECO:0007669"/>
    <property type="project" value="TreeGrafter"/>
</dbReference>
<name>A0A9D3YMU6_DREPO</name>
<dbReference type="GO" id="GO:0003677">
    <property type="term" value="F:DNA binding"/>
    <property type="evidence" value="ECO:0007669"/>
    <property type="project" value="TreeGrafter"/>
</dbReference>
<comment type="caution">
    <text evidence="4">The sequence shown here is derived from an EMBL/GenBank/DDBJ whole genome shotgun (WGS) entry which is preliminary data.</text>
</comment>
<dbReference type="PANTHER" id="PTHR15205:SF0">
    <property type="entry name" value="DED DOMAIN-CONTAINING PROTEIN"/>
    <property type="match status" value="1"/>
</dbReference>
<dbReference type="InterPro" id="IPR049341">
    <property type="entry name" value="TRADD-like_N"/>
</dbReference>
<dbReference type="PANTHER" id="PTHR15205">
    <property type="entry name" value="DEATH EFFECTOR DOMAIN-CONTAINING PROTEIN"/>
    <property type="match status" value="1"/>
</dbReference>
<keyword evidence="1" id="KW-0053">Apoptosis</keyword>
<evidence type="ECO:0000256" key="2">
    <source>
        <dbReference type="SAM" id="MobiDB-lite"/>
    </source>
</evidence>
<reference evidence="4" key="2">
    <citation type="submission" date="2020-11" db="EMBL/GenBank/DDBJ databases">
        <authorList>
            <person name="McCartney M.A."/>
            <person name="Auch B."/>
            <person name="Kono T."/>
            <person name="Mallez S."/>
            <person name="Becker A."/>
            <person name="Gohl D.M."/>
            <person name="Silverstein K.A.T."/>
            <person name="Koren S."/>
            <person name="Bechman K.B."/>
            <person name="Herman A."/>
            <person name="Abrahante J.E."/>
            <person name="Garbe J."/>
        </authorList>
    </citation>
    <scope>NUCLEOTIDE SEQUENCE</scope>
    <source>
        <strain evidence="4">Duluth1</strain>
        <tissue evidence="4">Whole animal</tissue>
    </source>
</reference>
<dbReference type="AlphaFoldDB" id="A0A9D3YMU6"/>
<protein>
    <recommendedName>
        <fullName evidence="3">TRADD-like N-terminal domain-containing protein</fullName>
    </recommendedName>
</protein>
<evidence type="ECO:0000313" key="5">
    <source>
        <dbReference type="Proteomes" id="UP000828390"/>
    </source>
</evidence>
<accession>A0A9D3YMU6</accession>
<keyword evidence="5" id="KW-1185">Reference proteome</keyword>
<evidence type="ECO:0000259" key="3">
    <source>
        <dbReference type="Pfam" id="PF20694"/>
    </source>
</evidence>
<dbReference type="Proteomes" id="UP000828390">
    <property type="component" value="Unassembled WGS sequence"/>
</dbReference>
<dbReference type="GO" id="GO:0005730">
    <property type="term" value="C:nucleolus"/>
    <property type="evidence" value="ECO:0007669"/>
    <property type="project" value="TreeGrafter"/>
</dbReference>
<dbReference type="OrthoDB" id="6422954at2759"/>
<evidence type="ECO:0000256" key="1">
    <source>
        <dbReference type="ARBA" id="ARBA00022703"/>
    </source>
</evidence>
<feature type="region of interest" description="Disordered" evidence="2">
    <location>
        <begin position="153"/>
        <end position="174"/>
    </location>
</feature>
<organism evidence="4 5">
    <name type="scientific">Dreissena polymorpha</name>
    <name type="common">Zebra mussel</name>
    <name type="synonym">Mytilus polymorpha</name>
    <dbReference type="NCBI Taxonomy" id="45954"/>
    <lineage>
        <taxon>Eukaryota</taxon>
        <taxon>Metazoa</taxon>
        <taxon>Spiralia</taxon>
        <taxon>Lophotrochozoa</taxon>
        <taxon>Mollusca</taxon>
        <taxon>Bivalvia</taxon>
        <taxon>Autobranchia</taxon>
        <taxon>Heteroconchia</taxon>
        <taxon>Euheterodonta</taxon>
        <taxon>Imparidentia</taxon>
        <taxon>Neoheterodontei</taxon>
        <taxon>Myida</taxon>
        <taxon>Dreissenoidea</taxon>
        <taxon>Dreissenidae</taxon>
        <taxon>Dreissena</taxon>
    </lineage>
</organism>
<dbReference type="Pfam" id="PF20694">
    <property type="entry name" value="TRADD-like_N"/>
    <property type="match status" value="1"/>
</dbReference>
<sequence length="332" mass="37985">MASSIKMSETNPETNQVVNYLQQMFSSLSDNISERDTDKMKIHFTLSRHFTLSNLCKLNNQFPTVPRKLLNCDAYTFFKFLENKGFVDDTNIDALKRTMRMGNPELLHITTLGAKRKAVVDPVVEYLEKTGPTQVDDFLPPWLYPTRKSERIRKKKCASSDNQTKKQKTEAMSFSCNTNNSPPDIDVSPPSTSHDVSEDVYNCNHPVRFSCDVKLRVKYEYESHQDILEASVHSNKPQEIARKLDRFNQASLILKARDLGAVVCEIKFSEITSLDAFWRDYINGSLLQALKGVFITEALQQAVGDEPMRLLVTVDEDDYRRGRLKLLQNLTS</sequence>
<gene>
    <name evidence="4" type="ORF">DPMN_076686</name>
</gene>
<feature type="domain" description="TRADD-like N-terminal" evidence="3">
    <location>
        <begin position="244"/>
        <end position="298"/>
    </location>
</feature>
<reference evidence="4" key="1">
    <citation type="journal article" date="2019" name="bioRxiv">
        <title>The Genome of the Zebra Mussel, Dreissena polymorpha: A Resource for Invasive Species Research.</title>
        <authorList>
            <person name="McCartney M.A."/>
            <person name="Auch B."/>
            <person name="Kono T."/>
            <person name="Mallez S."/>
            <person name="Zhang Y."/>
            <person name="Obille A."/>
            <person name="Becker A."/>
            <person name="Abrahante J.E."/>
            <person name="Garbe J."/>
            <person name="Badalamenti J.P."/>
            <person name="Herman A."/>
            <person name="Mangelson H."/>
            <person name="Liachko I."/>
            <person name="Sullivan S."/>
            <person name="Sone E.D."/>
            <person name="Koren S."/>
            <person name="Silverstein K.A.T."/>
            <person name="Beckman K.B."/>
            <person name="Gohl D.M."/>
        </authorList>
    </citation>
    <scope>NUCLEOTIDE SEQUENCE</scope>
    <source>
        <strain evidence="4">Duluth1</strain>
        <tissue evidence="4">Whole animal</tissue>
    </source>
</reference>